<keyword evidence="3" id="KW-1185">Reference proteome</keyword>
<dbReference type="EMBL" id="MQVX01000001">
    <property type="protein sequence ID" value="PQJ14375.1"/>
    <property type="molecule type" value="Genomic_DNA"/>
</dbReference>
<evidence type="ECO:0000313" key="2">
    <source>
        <dbReference type="EMBL" id="PQJ14375.1"/>
    </source>
</evidence>
<gene>
    <name evidence="2" type="ORF">BST99_00180</name>
</gene>
<dbReference type="OrthoDB" id="821805at2"/>
<evidence type="ECO:0000256" key="1">
    <source>
        <dbReference type="SAM" id="Phobius"/>
    </source>
</evidence>
<name>A0A2S7T4G1_9FLAO</name>
<accession>A0A2S7T4G1</accession>
<dbReference type="RefSeq" id="WP_105000003.1">
    <property type="nucleotide sequence ID" value="NZ_MQVX01000001.1"/>
</dbReference>
<dbReference type="AlphaFoldDB" id="A0A2S7T4G1"/>
<proteinExistence type="predicted"/>
<dbReference type="Pfam" id="PF19578">
    <property type="entry name" value="DUF6090"/>
    <property type="match status" value="1"/>
</dbReference>
<reference evidence="3" key="1">
    <citation type="submission" date="2016-11" db="EMBL/GenBank/DDBJ databases">
        <title>Trade-off between light-utilization and light-protection in marine flavobacteria.</title>
        <authorList>
            <person name="Kumagai Y."/>
            <person name="Yoshizawa S."/>
            <person name="Kogure K."/>
        </authorList>
    </citation>
    <scope>NUCLEOTIDE SEQUENCE [LARGE SCALE GENOMIC DNA]</scope>
    <source>
        <strain evidence="3">SG-18</strain>
    </source>
</reference>
<feature type="transmembrane region" description="Helical" evidence="1">
    <location>
        <begin position="21"/>
        <end position="46"/>
    </location>
</feature>
<comment type="caution">
    <text evidence="2">The sequence shown here is derived from an EMBL/GenBank/DDBJ whole genome shotgun (WGS) entry which is preliminary data.</text>
</comment>
<keyword evidence="1" id="KW-0472">Membrane</keyword>
<evidence type="ECO:0000313" key="3">
    <source>
        <dbReference type="Proteomes" id="UP000239366"/>
    </source>
</evidence>
<dbReference type="Proteomes" id="UP000239366">
    <property type="component" value="Unassembled WGS sequence"/>
</dbReference>
<protein>
    <submittedName>
        <fullName evidence="2">Uncharacterized protein</fullName>
    </submittedName>
</protein>
<keyword evidence="1" id="KW-1133">Transmembrane helix</keyword>
<sequence length="244" mass="28792">MTGLFRKLRKHFLSQGKLRQYLTYAFGEILLVTIGILIAIQINGIYEDNADRKKEKEYLEAYRVDLLNNLVELDRVICKREETVQRMDSLLQWSQRKQIEIPIDTIESHIVTIGFYTIFQSSDGTIEDILASGDVNIIQDDRLRQSIVSWESNIKFTKEWERLGQDSAQEGMDFMTKHIPLYKNGLNQQFLTEELLNQLMKDTYFLNMVDNQKVISNQLNPLYIEIRNTHWELLEILDKKIEQL</sequence>
<keyword evidence="1" id="KW-0812">Transmembrane</keyword>
<dbReference type="InterPro" id="IPR045749">
    <property type="entry name" value="DUF6090"/>
</dbReference>
<organism evidence="2 3">
    <name type="scientific">Aureicoccus marinus</name>
    <dbReference type="NCBI Taxonomy" id="754435"/>
    <lineage>
        <taxon>Bacteria</taxon>
        <taxon>Pseudomonadati</taxon>
        <taxon>Bacteroidota</taxon>
        <taxon>Flavobacteriia</taxon>
        <taxon>Flavobacteriales</taxon>
        <taxon>Flavobacteriaceae</taxon>
        <taxon>Aureicoccus</taxon>
    </lineage>
</organism>